<accession>A0A538T1L8</accession>
<dbReference type="Pfam" id="PF07228">
    <property type="entry name" value="SpoIIE"/>
    <property type="match status" value="1"/>
</dbReference>
<dbReference type="InterPro" id="IPR039248">
    <property type="entry name" value="Ptase_RsbX"/>
</dbReference>
<name>A0A538T1L8_UNCEI</name>
<dbReference type="PANTHER" id="PTHR35801">
    <property type="entry name" value="PHOSPHOSERINE PHOSPHATASE RSBX"/>
    <property type="match status" value="1"/>
</dbReference>
<dbReference type="AlphaFoldDB" id="A0A538T1L8"/>
<comment type="caution">
    <text evidence="2">The sequence shown here is derived from an EMBL/GenBank/DDBJ whole genome shotgun (WGS) entry which is preliminary data.</text>
</comment>
<protein>
    <submittedName>
        <fullName evidence="2">Stage II sporulation protein E (SpoIIE)</fullName>
    </submittedName>
</protein>
<dbReference type="InterPro" id="IPR001932">
    <property type="entry name" value="PPM-type_phosphatase-like_dom"/>
</dbReference>
<dbReference type="SMART" id="SM00331">
    <property type="entry name" value="PP2C_SIG"/>
    <property type="match status" value="1"/>
</dbReference>
<evidence type="ECO:0000313" key="3">
    <source>
        <dbReference type="Proteomes" id="UP000316852"/>
    </source>
</evidence>
<dbReference type="EMBL" id="VBOW01000062">
    <property type="protein sequence ID" value="TMQ57528.1"/>
    <property type="molecule type" value="Genomic_DNA"/>
</dbReference>
<evidence type="ECO:0000259" key="1">
    <source>
        <dbReference type="SMART" id="SM00331"/>
    </source>
</evidence>
<dbReference type="SUPFAM" id="SSF81606">
    <property type="entry name" value="PP2C-like"/>
    <property type="match status" value="1"/>
</dbReference>
<dbReference type="PANTHER" id="PTHR35801:SF1">
    <property type="entry name" value="PHOSPHOSERINE PHOSPHATASE RSBX"/>
    <property type="match status" value="1"/>
</dbReference>
<dbReference type="Gene3D" id="3.60.40.10">
    <property type="entry name" value="PPM-type phosphatase domain"/>
    <property type="match status" value="1"/>
</dbReference>
<proteinExistence type="predicted"/>
<gene>
    <name evidence="2" type="ORF">E6K76_10190</name>
</gene>
<dbReference type="Proteomes" id="UP000316852">
    <property type="component" value="Unassembled WGS sequence"/>
</dbReference>
<organism evidence="2 3">
    <name type="scientific">Eiseniibacteriota bacterium</name>
    <dbReference type="NCBI Taxonomy" id="2212470"/>
    <lineage>
        <taxon>Bacteria</taxon>
        <taxon>Candidatus Eiseniibacteriota</taxon>
    </lineage>
</organism>
<reference evidence="2 3" key="1">
    <citation type="journal article" date="2019" name="Nat. Microbiol.">
        <title>Mediterranean grassland soil C-N compound turnover is dependent on rainfall and depth, and is mediated by genomically divergent microorganisms.</title>
        <authorList>
            <person name="Diamond S."/>
            <person name="Andeer P.F."/>
            <person name="Li Z."/>
            <person name="Crits-Christoph A."/>
            <person name="Burstein D."/>
            <person name="Anantharaman K."/>
            <person name="Lane K.R."/>
            <person name="Thomas B.C."/>
            <person name="Pan C."/>
            <person name="Northen T.R."/>
            <person name="Banfield J.F."/>
        </authorList>
    </citation>
    <scope>NUCLEOTIDE SEQUENCE [LARGE SCALE GENOMIC DNA]</scope>
    <source>
        <strain evidence="2">WS_6</strain>
    </source>
</reference>
<evidence type="ECO:0000313" key="2">
    <source>
        <dbReference type="EMBL" id="TMQ57528.1"/>
    </source>
</evidence>
<feature type="domain" description="PPM-type phosphatase" evidence="1">
    <location>
        <begin position="8"/>
        <end position="200"/>
    </location>
</feature>
<dbReference type="InterPro" id="IPR036457">
    <property type="entry name" value="PPM-type-like_dom_sf"/>
</dbReference>
<sequence>MEDVSTQLLDWAVATRPFPGEARSADGHLVHVAPWGALLAVADGVGHGSEAAAATRIALAALEQHAHEPLGLLLERCHDSLRGTRGVALSMSAFHGDADTMTWLGVGNVAGVLLRAAPQGTPPAETLVMRAGLVGDRMPAVSASTTRVARGDTLILATDGIRTSFAESPSLADAPQELAELILARYGKGTDDALVLVARYLGGSG</sequence>